<evidence type="ECO:0000256" key="7">
    <source>
        <dbReference type="ARBA" id="ARBA00022898"/>
    </source>
</evidence>
<keyword evidence="12" id="KW-1185">Reference proteome</keyword>
<dbReference type="PANTHER" id="PTHR43643:SF3">
    <property type="entry name" value="HISTIDINOL-PHOSPHATE AMINOTRANSFERASE"/>
    <property type="match status" value="1"/>
</dbReference>
<evidence type="ECO:0000256" key="2">
    <source>
        <dbReference type="ARBA" id="ARBA00005011"/>
    </source>
</evidence>
<dbReference type="OrthoDB" id="9809616at2"/>
<dbReference type="InterPro" id="IPR050106">
    <property type="entry name" value="HistidinolP_aminotransfase"/>
</dbReference>
<reference evidence="11 12" key="1">
    <citation type="submission" date="2014-10" db="EMBL/GenBank/DDBJ databases">
        <title>Genome sequence of Ponticoccus sp. strain UMTAT08 isolated from clonal culture of toxic dinoflagellate Alexandrium tamiyavanichii.</title>
        <authorList>
            <person name="Gan H.Y."/>
            <person name="Muhd D.-D."/>
            <person name="Mohd Noor M.E."/>
            <person name="Yeong Y.S."/>
            <person name="Usup G."/>
        </authorList>
    </citation>
    <scope>NUCLEOTIDE SEQUENCE [LARGE SCALE GENOMIC DNA]</scope>
    <source>
        <strain evidence="11 12">UMTAT08</strain>
    </source>
</reference>
<accession>A0A0B3RY06</accession>
<sequence length="369" mass="39236">MNPDLIRPEIAALPTYNAGLALDRFRAHYGIDCQAKLDSNENPAGPCPGVVEAIREEATGISRYPDAGNADLRGDLADATGASPDRIIVGNGSEDLIGALFRTVLRPGDHVVTICPSFGLHEFGALACGAHVTKVPFEADWSFPIDGLIHAMSKEAPRVLIFSSPSNPAGPAISPSDFDAVLKATPPETLVVFDEAYLEYLDADARFDAMGRLAAGPNPWIVLRTFSKAYGLAGIRVGYGIACAPELVAQMMKARNPFGVNALAVAAARAALRDPDYLAQSVQSAIEGRAALTAGLTQTGFACAPSQTNFVFFDTGQTATDFAEALRHKGVLIKPWLEEPYTSWARVTVGTARENQYFLDAVASMHCPA</sequence>
<dbReference type="InterPro" id="IPR001917">
    <property type="entry name" value="Aminotrans_II_pyridoxalP_BS"/>
</dbReference>
<dbReference type="Gene3D" id="3.40.640.10">
    <property type="entry name" value="Type I PLP-dependent aspartate aminotransferase-like (Major domain)"/>
    <property type="match status" value="1"/>
</dbReference>
<protein>
    <recommendedName>
        <fullName evidence="9">Histidinol-phosphate aminotransferase</fullName>
        <ecNumber evidence="9">2.6.1.9</ecNumber>
    </recommendedName>
    <alternativeName>
        <fullName evidence="9">Imidazole acetol-phosphate transaminase</fullName>
    </alternativeName>
</protein>
<proteinExistence type="inferred from homology"/>
<dbReference type="EMBL" id="JSUQ01000016">
    <property type="protein sequence ID" value="KHQ51633.1"/>
    <property type="molecule type" value="Genomic_DNA"/>
</dbReference>
<keyword evidence="9" id="KW-0028">Amino-acid biosynthesis</keyword>
<dbReference type="PATRIC" id="fig|1515334.3.peg.3821"/>
<dbReference type="HAMAP" id="MF_01023">
    <property type="entry name" value="HisC_aminotrans_2"/>
    <property type="match status" value="1"/>
</dbReference>
<dbReference type="GO" id="GO:0030170">
    <property type="term" value="F:pyridoxal phosphate binding"/>
    <property type="evidence" value="ECO:0007669"/>
    <property type="project" value="InterPro"/>
</dbReference>
<organism evidence="11 12">
    <name type="scientific">Mameliella alba</name>
    <dbReference type="NCBI Taxonomy" id="561184"/>
    <lineage>
        <taxon>Bacteria</taxon>
        <taxon>Pseudomonadati</taxon>
        <taxon>Pseudomonadota</taxon>
        <taxon>Alphaproteobacteria</taxon>
        <taxon>Rhodobacterales</taxon>
        <taxon>Roseobacteraceae</taxon>
        <taxon>Mameliella</taxon>
    </lineage>
</organism>
<evidence type="ECO:0000313" key="11">
    <source>
        <dbReference type="EMBL" id="KHQ51633.1"/>
    </source>
</evidence>
<dbReference type="Proteomes" id="UP000030960">
    <property type="component" value="Unassembled WGS sequence"/>
</dbReference>
<name>A0A0B3RY06_9RHOB</name>
<dbReference type="CDD" id="cd00609">
    <property type="entry name" value="AAT_like"/>
    <property type="match status" value="1"/>
</dbReference>
<dbReference type="RefSeq" id="WP_052244655.1">
    <property type="nucleotide sequence ID" value="NZ_JSUQ01000016.1"/>
</dbReference>
<dbReference type="PROSITE" id="PS00599">
    <property type="entry name" value="AA_TRANSFER_CLASS_2"/>
    <property type="match status" value="1"/>
</dbReference>
<evidence type="ECO:0000256" key="8">
    <source>
        <dbReference type="ARBA" id="ARBA00047481"/>
    </source>
</evidence>
<dbReference type="InterPro" id="IPR004839">
    <property type="entry name" value="Aminotransferase_I/II_large"/>
</dbReference>
<evidence type="ECO:0000313" key="12">
    <source>
        <dbReference type="Proteomes" id="UP000030960"/>
    </source>
</evidence>
<comment type="pathway">
    <text evidence="2 9">Amino-acid biosynthesis; L-histidine biosynthesis; L-histidine from 5-phospho-alpha-D-ribose 1-diphosphate: step 7/9.</text>
</comment>
<keyword evidence="7 9" id="KW-0663">Pyridoxal phosphate</keyword>
<feature type="domain" description="Aminotransferase class I/classII large" evidence="10">
    <location>
        <begin position="36"/>
        <end position="362"/>
    </location>
</feature>
<keyword evidence="5 9" id="KW-0032">Aminotransferase</keyword>
<comment type="catalytic activity">
    <reaction evidence="8 9">
        <text>L-histidinol phosphate + 2-oxoglutarate = 3-(imidazol-4-yl)-2-oxopropyl phosphate + L-glutamate</text>
        <dbReference type="Rhea" id="RHEA:23744"/>
        <dbReference type="ChEBI" id="CHEBI:16810"/>
        <dbReference type="ChEBI" id="CHEBI:29985"/>
        <dbReference type="ChEBI" id="CHEBI:57766"/>
        <dbReference type="ChEBI" id="CHEBI:57980"/>
        <dbReference type="EC" id="2.6.1.9"/>
    </reaction>
</comment>
<dbReference type="InterPro" id="IPR015424">
    <property type="entry name" value="PyrdxlP-dep_Trfase"/>
</dbReference>
<dbReference type="SUPFAM" id="SSF53383">
    <property type="entry name" value="PLP-dependent transferases"/>
    <property type="match status" value="1"/>
</dbReference>
<keyword evidence="9" id="KW-0368">Histidine biosynthesis</keyword>
<dbReference type="EC" id="2.6.1.9" evidence="9"/>
<evidence type="ECO:0000256" key="6">
    <source>
        <dbReference type="ARBA" id="ARBA00022679"/>
    </source>
</evidence>
<dbReference type="PANTHER" id="PTHR43643">
    <property type="entry name" value="HISTIDINOL-PHOSPHATE AMINOTRANSFERASE 2"/>
    <property type="match status" value="1"/>
</dbReference>
<evidence type="ECO:0000256" key="5">
    <source>
        <dbReference type="ARBA" id="ARBA00022576"/>
    </source>
</evidence>
<evidence type="ECO:0000256" key="4">
    <source>
        <dbReference type="ARBA" id="ARBA00011738"/>
    </source>
</evidence>
<feature type="modified residue" description="N6-(pyridoxal phosphate)lysine" evidence="9">
    <location>
        <position position="228"/>
    </location>
</feature>
<dbReference type="InterPro" id="IPR015421">
    <property type="entry name" value="PyrdxlP-dep_Trfase_major"/>
</dbReference>
<keyword evidence="6 9" id="KW-0808">Transferase</keyword>
<gene>
    <name evidence="11" type="primary">hisC_2</name>
    <name evidence="9" type="synonym">hisC</name>
    <name evidence="11" type="ORF">OA50_03795</name>
</gene>
<comment type="subunit">
    <text evidence="4 9">Homodimer.</text>
</comment>
<dbReference type="Pfam" id="PF00155">
    <property type="entry name" value="Aminotran_1_2"/>
    <property type="match status" value="1"/>
</dbReference>
<evidence type="ECO:0000256" key="3">
    <source>
        <dbReference type="ARBA" id="ARBA00007970"/>
    </source>
</evidence>
<dbReference type="InterPro" id="IPR005861">
    <property type="entry name" value="HisP_aminotrans"/>
</dbReference>
<evidence type="ECO:0000256" key="9">
    <source>
        <dbReference type="HAMAP-Rule" id="MF_01023"/>
    </source>
</evidence>
<comment type="caution">
    <text evidence="11">The sequence shown here is derived from an EMBL/GenBank/DDBJ whole genome shotgun (WGS) entry which is preliminary data.</text>
</comment>
<dbReference type="Gene3D" id="3.90.1150.10">
    <property type="entry name" value="Aspartate Aminotransferase, domain 1"/>
    <property type="match status" value="1"/>
</dbReference>
<evidence type="ECO:0000259" key="10">
    <source>
        <dbReference type="Pfam" id="PF00155"/>
    </source>
</evidence>
<dbReference type="AlphaFoldDB" id="A0A0B3RY06"/>
<dbReference type="NCBIfam" id="TIGR01141">
    <property type="entry name" value="hisC"/>
    <property type="match status" value="1"/>
</dbReference>
<dbReference type="InterPro" id="IPR015422">
    <property type="entry name" value="PyrdxlP-dep_Trfase_small"/>
</dbReference>
<dbReference type="GO" id="GO:0000105">
    <property type="term" value="P:L-histidine biosynthetic process"/>
    <property type="evidence" value="ECO:0007669"/>
    <property type="project" value="UniProtKB-UniRule"/>
</dbReference>
<dbReference type="UniPathway" id="UPA00031">
    <property type="reaction ID" value="UER00012"/>
</dbReference>
<comment type="cofactor">
    <cofactor evidence="1 9">
        <name>pyridoxal 5'-phosphate</name>
        <dbReference type="ChEBI" id="CHEBI:597326"/>
    </cofactor>
</comment>
<evidence type="ECO:0000256" key="1">
    <source>
        <dbReference type="ARBA" id="ARBA00001933"/>
    </source>
</evidence>
<comment type="similarity">
    <text evidence="3 9">Belongs to the class-II pyridoxal-phosphate-dependent aminotransferase family. Histidinol-phosphate aminotransferase subfamily.</text>
</comment>
<dbReference type="GO" id="GO:0004400">
    <property type="term" value="F:histidinol-phosphate transaminase activity"/>
    <property type="evidence" value="ECO:0007669"/>
    <property type="project" value="UniProtKB-UniRule"/>
</dbReference>